<comment type="caution">
    <text evidence="10">The sequence shown here is derived from an EMBL/GenBank/DDBJ whole genome shotgun (WGS) entry which is preliminary data.</text>
</comment>
<keyword evidence="4 9" id="KW-0812">Transmembrane</keyword>
<organism evidence="10 11">
    <name type="scientific">Catellatospora bangladeshensis</name>
    <dbReference type="NCBI Taxonomy" id="310355"/>
    <lineage>
        <taxon>Bacteria</taxon>
        <taxon>Bacillati</taxon>
        <taxon>Actinomycetota</taxon>
        <taxon>Actinomycetes</taxon>
        <taxon>Micromonosporales</taxon>
        <taxon>Micromonosporaceae</taxon>
        <taxon>Catellatospora</taxon>
    </lineage>
</organism>
<dbReference type="Pfam" id="PF09594">
    <property type="entry name" value="GT87"/>
    <property type="match status" value="1"/>
</dbReference>
<keyword evidence="11" id="KW-1185">Reference proteome</keyword>
<evidence type="ECO:0000313" key="11">
    <source>
        <dbReference type="Proteomes" id="UP000601223"/>
    </source>
</evidence>
<keyword evidence="5 9" id="KW-1133">Transmembrane helix</keyword>
<evidence type="ECO:0000256" key="2">
    <source>
        <dbReference type="ARBA" id="ARBA00022475"/>
    </source>
</evidence>
<feature type="transmembrane region" description="Helical" evidence="9">
    <location>
        <begin position="64"/>
        <end position="86"/>
    </location>
</feature>
<reference evidence="10 11" key="1">
    <citation type="submission" date="2021-01" db="EMBL/GenBank/DDBJ databases">
        <title>Whole genome shotgun sequence of Catellatospora bangladeshensis NBRC 107357.</title>
        <authorList>
            <person name="Komaki H."/>
            <person name="Tamura T."/>
        </authorList>
    </citation>
    <scope>NUCLEOTIDE SEQUENCE [LARGE SCALE GENOMIC DNA]</scope>
    <source>
        <strain evidence="10 11">NBRC 107357</strain>
    </source>
</reference>
<protein>
    <recommendedName>
        <fullName evidence="12">DUF2029 domain-containing protein</fullName>
    </recommendedName>
</protein>
<evidence type="ECO:0000256" key="7">
    <source>
        <dbReference type="ARBA" id="ARBA00024033"/>
    </source>
</evidence>
<evidence type="ECO:0000256" key="3">
    <source>
        <dbReference type="ARBA" id="ARBA00022679"/>
    </source>
</evidence>
<evidence type="ECO:0000256" key="1">
    <source>
        <dbReference type="ARBA" id="ARBA00004651"/>
    </source>
</evidence>
<dbReference type="GO" id="GO:0005886">
    <property type="term" value="C:plasma membrane"/>
    <property type="evidence" value="ECO:0007669"/>
    <property type="project" value="UniProtKB-SubCell"/>
</dbReference>
<feature type="transmembrane region" description="Helical" evidence="9">
    <location>
        <begin position="438"/>
        <end position="455"/>
    </location>
</feature>
<feature type="region of interest" description="Disordered" evidence="8">
    <location>
        <begin position="1"/>
        <end position="22"/>
    </location>
</feature>
<evidence type="ECO:0000256" key="4">
    <source>
        <dbReference type="ARBA" id="ARBA00022692"/>
    </source>
</evidence>
<keyword evidence="3" id="KW-0808">Transferase</keyword>
<dbReference type="EMBL" id="BONF01000038">
    <property type="protein sequence ID" value="GIF84517.1"/>
    <property type="molecule type" value="Genomic_DNA"/>
</dbReference>
<comment type="subcellular location">
    <subcellularLocation>
        <location evidence="1">Cell membrane</location>
        <topology evidence="1">Multi-pass membrane protein</topology>
    </subcellularLocation>
</comment>
<sequence length="483" mass="49603">MSRPADTTQDAPSSDVPRPGAAGRLWRRVDGAAGGLAADLGLYALSALFAWSTASGSTLASHRAWGAVAVWGYLAATVLTLALLALRLRPAPPHPAPPHAAAPRAARQDRSTCLAHGRKCAQDTPDCQASRTITDGSGGSGGVGAVAGVAGRAWTTAGVWVAVAVVPLVVQAVQRAGGALGRAQEEVLVVEESARRLLDSGTPYLGRDGIAALPEPLLGYTPYQPGMAVFGLPRALFGTAWWTDARVWFAMATAAALLLAARLLRDGTPSRDALLVRAVQAATVLPLCALTLATGGDDLPVLALCLLAFALAARARFGWSGIAMGAAAAMKLLAWPVALVLGAYAVVRRSGGRYAAGAAGLPVLALIPALLADSAAFVENVIRFPTGHGLVTSPAASPLLGWLIARHVPGGRTVALLLLLLAGLAIGLWLLRRPPHDAGAAALISATGLLTAIVLMPSTRFGYLLYPVAFALWALPLRPPPPR</sequence>
<evidence type="ECO:0000256" key="6">
    <source>
        <dbReference type="ARBA" id="ARBA00023136"/>
    </source>
</evidence>
<evidence type="ECO:0000256" key="8">
    <source>
        <dbReference type="SAM" id="MobiDB-lite"/>
    </source>
</evidence>
<dbReference type="Proteomes" id="UP000601223">
    <property type="component" value="Unassembled WGS sequence"/>
</dbReference>
<proteinExistence type="inferred from homology"/>
<feature type="compositionally biased region" description="Polar residues" evidence="8">
    <location>
        <begin position="1"/>
        <end position="12"/>
    </location>
</feature>
<feature type="transmembrane region" description="Helical" evidence="9">
    <location>
        <begin position="411"/>
        <end position="431"/>
    </location>
</feature>
<evidence type="ECO:0000256" key="9">
    <source>
        <dbReference type="SAM" id="Phobius"/>
    </source>
</evidence>
<comment type="similarity">
    <text evidence="7">Belongs to the glycosyltransferase 87 family.</text>
</comment>
<gene>
    <name evidence="10" type="ORF">Cba03nite_58660</name>
</gene>
<keyword evidence="2" id="KW-1003">Cell membrane</keyword>
<name>A0A8J3JPI3_9ACTN</name>
<feature type="transmembrane region" description="Helical" evidence="9">
    <location>
        <begin position="353"/>
        <end position="372"/>
    </location>
</feature>
<dbReference type="GO" id="GO:0016758">
    <property type="term" value="F:hexosyltransferase activity"/>
    <property type="evidence" value="ECO:0007669"/>
    <property type="project" value="InterPro"/>
</dbReference>
<evidence type="ECO:0008006" key="12">
    <source>
        <dbReference type="Google" id="ProtNLM"/>
    </source>
</evidence>
<dbReference type="InterPro" id="IPR018584">
    <property type="entry name" value="GT87"/>
</dbReference>
<evidence type="ECO:0000256" key="5">
    <source>
        <dbReference type="ARBA" id="ARBA00022989"/>
    </source>
</evidence>
<feature type="transmembrane region" description="Helical" evidence="9">
    <location>
        <begin position="32"/>
        <end position="52"/>
    </location>
</feature>
<feature type="transmembrane region" description="Helical" evidence="9">
    <location>
        <begin position="275"/>
        <end position="293"/>
    </location>
</feature>
<feature type="transmembrane region" description="Helical" evidence="9">
    <location>
        <begin position="329"/>
        <end position="347"/>
    </location>
</feature>
<accession>A0A8J3JPI3</accession>
<feature type="transmembrane region" description="Helical" evidence="9">
    <location>
        <begin position="245"/>
        <end position="263"/>
    </location>
</feature>
<evidence type="ECO:0000313" key="10">
    <source>
        <dbReference type="EMBL" id="GIF84517.1"/>
    </source>
</evidence>
<keyword evidence="6 9" id="KW-0472">Membrane</keyword>
<feature type="transmembrane region" description="Helical" evidence="9">
    <location>
        <begin position="299"/>
        <end position="317"/>
    </location>
</feature>
<dbReference type="AlphaFoldDB" id="A0A8J3JPI3"/>